<dbReference type="EMBL" id="KP202158">
    <property type="protein sequence ID" value="AJD82033.1"/>
    <property type="molecule type" value="Genomic_DNA"/>
</dbReference>
<sequence length="159" mass="18548">MMNKFFISDASALTKIKNLELRRQLKYGSGLDVPLELKATFDYKWERCEEGDCVTMVWVFHPCNKNYSKEFKLNASDRILLKDWYSITMSVNEYPMFKEECDERAAIRKLVKDFEDASRLHGVRQLQVTSGLIDESAAFESGRALKKARESIYELLDIK</sequence>
<accession>A0A0B4ZZP2</accession>
<dbReference type="KEGG" id="vg:26627547"/>
<keyword evidence="2" id="KW-1185">Reference proteome</keyword>
<protein>
    <submittedName>
        <fullName evidence="1">Uncharacterized protein</fullName>
    </submittedName>
</protein>
<reference evidence="1 2" key="1">
    <citation type="submission" date="2014-11" db="EMBL/GenBank/DDBJ databases">
        <title>Complete genome sequence of vB_YenM_TG1, a broad host range bacteriophage which infects Yersinia enterocolitica.</title>
        <authorList>
            <person name="Leon-Velarde C.G."/>
            <person name="Kropinski A.M."/>
            <person name="Chen S."/>
            <person name="Griffiths M.W."/>
            <person name="Odumeru J.A."/>
        </authorList>
    </citation>
    <scope>NUCLEOTIDE SEQUENCE [LARGE SCALE GENOMIC DNA]</scope>
</reference>
<gene>
    <name evidence="1" type="ORF">YenMTG1_223</name>
</gene>
<organism evidence="1 2">
    <name type="scientific">Yersinia phage vB_YenM_TG1</name>
    <dbReference type="NCBI Taxonomy" id="1589265"/>
    <lineage>
        <taxon>Viruses</taxon>
        <taxon>Duplodnaviria</taxon>
        <taxon>Heunggongvirae</taxon>
        <taxon>Uroviricota</taxon>
        <taxon>Caudoviricetes</taxon>
        <taxon>Pantevenvirales</taxon>
        <taxon>Straboviridae</taxon>
        <taxon>Tevenvirinae</taxon>
        <taxon>Tegunavirus</taxon>
        <taxon>Tegunavirus yenmtg1</taxon>
    </lineage>
</organism>
<dbReference type="RefSeq" id="YP_009200484.1">
    <property type="nucleotide sequence ID" value="NC_028820.1"/>
</dbReference>
<name>A0A0B4ZZP2_9CAUD</name>
<proteinExistence type="predicted"/>
<evidence type="ECO:0000313" key="1">
    <source>
        <dbReference type="EMBL" id="AJD82033.1"/>
    </source>
</evidence>
<dbReference type="GeneID" id="26627547"/>
<dbReference type="Proteomes" id="UP000031805">
    <property type="component" value="Segment"/>
</dbReference>
<evidence type="ECO:0000313" key="2">
    <source>
        <dbReference type="Proteomes" id="UP000031805"/>
    </source>
</evidence>